<name>A0A165PAS3_EXIGL</name>
<reference evidence="5 6" key="1">
    <citation type="journal article" date="2016" name="Mol. Biol. Evol.">
        <title>Comparative Genomics of Early-Diverging Mushroom-Forming Fungi Provides Insights into the Origins of Lignocellulose Decay Capabilities.</title>
        <authorList>
            <person name="Nagy L.G."/>
            <person name="Riley R."/>
            <person name="Tritt A."/>
            <person name="Adam C."/>
            <person name="Daum C."/>
            <person name="Floudas D."/>
            <person name="Sun H."/>
            <person name="Yadav J.S."/>
            <person name="Pangilinan J."/>
            <person name="Larsson K.H."/>
            <person name="Matsuura K."/>
            <person name="Barry K."/>
            <person name="Labutti K."/>
            <person name="Kuo R."/>
            <person name="Ohm R.A."/>
            <person name="Bhattacharya S.S."/>
            <person name="Shirouzu T."/>
            <person name="Yoshinaga Y."/>
            <person name="Martin F.M."/>
            <person name="Grigoriev I.V."/>
            <person name="Hibbett D.S."/>
        </authorList>
    </citation>
    <scope>NUCLEOTIDE SEQUENCE [LARGE SCALE GENOMIC DNA]</scope>
    <source>
        <strain evidence="5 6">HHB12029</strain>
    </source>
</reference>
<keyword evidence="6" id="KW-1185">Reference proteome</keyword>
<dbReference type="SUPFAM" id="SSF69593">
    <property type="entry name" value="Glycerol-3-phosphate (1)-acyltransferase"/>
    <property type="match status" value="1"/>
</dbReference>
<evidence type="ECO:0000313" key="6">
    <source>
        <dbReference type="Proteomes" id="UP000077266"/>
    </source>
</evidence>
<feature type="signal peptide" evidence="3">
    <location>
        <begin position="1"/>
        <end position="27"/>
    </location>
</feature>
<keyword evidence="5" id="KW-0012">Acyltransferase</keyword>
<dbReference type="PANTHER" id="PTHR31605:SF0">
    <property type="entry name" value="GLYCEROL-3-PHOSPHATE O-ACYLTRANSFERASE 1"/>
    <property type="match status" value="1"/>
</dbReference>
<feature type="region of interest" description="Disordered" evidence="1">
    <location>
        <begin position="453"/>
        <end position="502"/>
    </location>
</feature>
<dbReference type="SMART" id="SM00563">
    <property type="entry name" value="PlsC"/>
    <property type="match status" value="1"/>
</dbReference>
<keyword evidence="2" id="KW-0812">Transmembrane</keyword>
<dbReference type="EMBL" id="KV425891">
    <property type="protein sequence ID" value="KZW01901.1"/>
    <property type="molecule type" value="Genomic_DNA"/>
</dbReference>
<evidence type="ECO:0000256" key="3">
    <source>
        <dbReference type="SAM" id="SignalP"/>
    </source>
</evidence>
<dbReference type="STRING" id="1314781.A0A165PAS3"/>
<dbReference type="Pfam" id="PF01553">
    <property type="entry name" value="Acyltransferase"/>
    <property type="match status" value="1"/>
</dbReference>
<dbReference type="CDD" id="cd07992">
    <property type="entry name" value="LPLAT_AAK14816-like"/>
    <property type="match status" value="1"/>
</dbReference>
<organism evidence="5 6">
    <name type="scientific">Exidia glandulosa HHB12029</name>
    <dbReference type="NCBI Taxonomy" id="1314781"/>
    <lineage>
        <taxon>Eukaryota</taxon>
        <taxon>Fungi</taxon>
        <taxon>Dikarya</taxon>
        <taxon>Basidiomycota</taxon>
        <taxon>Agaricomycotina</taxon>
        <taxon>Agaricomycetes</taxon>
        <taxon>Auriculariales</taxon>
        <taxon>Exidiaceae</taxon>
        <taxon>Exidia</taxon>
    </lineage>
</organism>
<evidence type="ECO:0000313" key="5">
    <source>
        <dbReference type="EMBL" id="KZW01901.1"/>
    </source>
</evidence>
<evidence type="ECO:0000256" key="2">
    <source>
        <dbReference type="SAM" id="Phobius"/>
    </source>
</evidence>
<dbReference type="InterPro" id="IPR052744">
    <property type="entry name" value="GPAT/DAPAT"/>
</dbReference>
<feature type="transmembrane region" description="Helical" evidence="2">
    <location>
        <begin position="365"/>
        <end position="386"/>
    </location>
</feature>
<evidence type="ECO:0000259" key="4">
    <source>
        <dbReference type="SMART" id="SM00563"/>
    </source>
</evidence>
<sequence length="606" mass="68082">MWILHRIIRRLARVSLWSFFADMYVVGQENVPVDGPVIIVSTHHNMMIDPAVLSCTIPHKRVIHYWAKSTLFANPFARYILLSTGNIPVDRKSRDNQVLFRGTFDALAGDNVVALFPEGTSYTEPRIMQVKDGAAWSALEYTKYLKEHPGNKLTLVPAAIVYTNKAKYRSSIIVEFGPPIVLDELEAEFLSDGEGAAKHAVKQLTQQIEERLVEMSINAPDWETLFAARTARDLLWGSERNVKLPDFVAVSQTLVDLFSTPDIPGLPQLKQKLLAYHSLLKSTKLTHADIAALPLPRELNPSRSDVPLPSRLSTLSLLLRDTLACMVRLPFFLLPLLVHAPAYYMSRFGAGLAQDEEETQAQNKVVFGLIFLGITYPTLFFALWALFWLSPIGALLAGALVWAFALYHVKVIDDQYDHAKRLLATWRILVGVWMPKRWEVAINNLTQYTTPALPPPNPFLDPKKGPDADVPVPPVESGEPKAKDRRVKARTEKKPKPVRPPRKRLVRHVLRARVDCAKALEQLLALLKNEHVRLRASTRLATVYGDTKTSTRDSREVLRFLKAKGAVFEGMTDHDEWGMLSSGDEGGVTTERDDEVVWVPAGHHDS</sequence>
<dbReference type="GO" id="GO:0008654">
    <property type="term" value="P:phospholipid biosynthetic process"/>
    <property type="evidence" value="ECO:0007669"/>
    <property type="project" value="TreeGrafter"/>
</dbReference>
<accession>A0A165PAS3</accession>
<keyword evidence="3" id="KW-0732">Signal</keyword>
<evidence type="ECO:0000256" key="1">
    <source>
        <dbReference type="SAM" id="MobiDB-lite"/>
    </source>
</evidence>
<feature type="chain" id="PRO_5007863840" evidence="3">
    <location>
        <begin position="28"/>
        <end position="606"/>
    </location>
</feature>
<dbReference type="GO" id="GO:0004366">
    <property type="term" value="F:glycerol-3-phosphate O-acyltransferase activity"/>
    <property type="evidence" value="ECO:0007669"/>
    <property type="project" value="TreeGrafter"/>
</dbReference>
<feature type="transmembrane region" description="Helical" evidence="2">
    <location>
        <begin position="392"/>
        <end position="412"/>
    </location>
</feature>
<protein>
    <submittedName>
        <fullName evidence="5">Acyltransferase</fullName>
    </submittedName>
</protein>
<gene>
    <name evidence="5" type="ORF">EXIGLDRAFT_666055</name>
</gene>
<dbReference type="GO" id="GO:0016287">
    <property type="term" value="F:glycerone-phosphate O-acyltransferase activity"/>
    <property type="evidence" value="ECO:0007669"/>
    <property type="project" value="TreeGrafter"/>
</dbReference>
<feature type="transmembrane region" description="Helical" evidence="2">
    <location>
        <begin position="326"/>
        <end position="344"/>
    </location>
</feature>
<proteinExistence type="predicted"/>
<dbReference type="AlphaFoldDB" id="A0A165PAS3"/>
<keyword evidence="2" id="KW-0472">Membrane</keyword>
<keyword evidence="5" id="KW-0808">Transferase</keyword>
<dbReference type="InterPro" id="IPR002123">
    <property type="entry name" value="Plipid/glycerol_acylTrfase"/>
</dbReference>
<dbReference type="InParanoid" id="A0A165PAS3"/>
<dbReference type="PANTHER" id="PTHR31605">
    <property type="entry name" value="GLYCEROL-3-PHOSPHATE O-ACYLTRANSFERASE 1"/>
    <property type="match status" value="1"/>
</dbReference>
<keyword evidence="2" id="KW-1133">Transmembrane helix</keyword>
<dbReference type="OrthoDB" id="1044435at2759"/>
<feature type="domain" description="Phospholipid/glycerol acyltransferase" evidence="4">
    <location>
        <begin position="37"/>
        <end position="163"/>
    </location>
</feature>
<dbReference type="Proteomes" id="UP000077266">
    <property type="component" value="Unassembled WGS sequence"/>
</dbReference>